<dbReference type="EMBL" id="ML739260">
    <property type="protein sequence ID" value="KAE8349944.1"/>
    <property type="molecule type" value="Genomic_DNA"/>
</dbReference>
<dbReference type="GO" id="GO:0050664">
    <property type="term" value="F:oxidoreductase activity, acting on NAD(P)H, oxygen as acceptor"/>
    <property type="evidence" value="ECO:0007669"/>
    <property type="project" value="TreeGrafter"/>
</dbReference>
<dbReference type="PROSITE" id="PS00061">
    <property type="entry name" value="ADH_SHORT"/>
    <property type="match status" value="1"/>
</dbReference>
<dbReference type="OrthoDB" id="1669814at2759"/>
<feature type="region of interest" description="Disordered" evidence="4">
    <location>
        <begin position="1"/>
        <end position="27"/>
    </location>
</feature>
<dbReference type="PANTHER" id="PTHR43008">
    <property type="entry name" value="BENZIL REDUCTASE"/>
    <property type="match status" value="1"/>
</dbReference>
<dbReference type="Proteomes" id="UP000327118">
    <property type="component" value="Unassembled WGS sequence"/>
</dbReference>
<keyword evidence="3" id="KW-0560">Oxidoreductase</keyword>
<dbReference type="InterPro" id="IPR002347">
    <property type="entry name" value="SDR_fam"/>
</dbReference>
<dbReference type="InterPro" id="IPR036291">
    <property type="entry name" value="NAD(P)-bd_dom_sf"/>
</dbReference>
<evidence type="ECO:0000256" key="2">
    <source>
        <dbReference type="ARBA" id="ARBA00022857"/>
    </source>
</evidence>
<evidence type="ECO:0000313" key="5">
    <source>
        <dbReference type="EMBL" id="KAE8349944.1"/>
    </source>
</evidence>
<protein>
    <recommendedName>
        <fullName evidence="7">Oxidoreductase</fullName>
    </recommendedName>
</protein>
<gene>
    <name evidence="5" type="ORF">BDV28DRAFT_163277</name>
</gene>
<name>A0A5N6YWX1_9EURO</name>
<dbReference type="GO" id="GO:0016616">
    <property type="term" value="F:oxidoreductase activity, acting on the CH-OH group of donors, NAD or NADP as acceptor"/>
    <property type="evidence" value="ECO:0007669"/>
    <property type="project" value="UniProtKB-ARBA"/>
</dbReference>
<dbReference type="GO" id="GO:0044550">
    <property type="term" value="P:secondary metabolite biosynthetic process"/>
    <property type="evidence" value="ECO:0007669"/>
    <property type="project" value="UniProtKB-ARBA"/>
</dbReference>
<organism evidence="5 6">
    <name type="scientific">Aspergillus coremiiformis</name>
    <dbReference type="NCBI Taxonomy" id="138285"/>
    <lineage>
        <taxon>Eukaryota</taxon>
        <taxon>Fungi</taxon>
        <taxon>Dikarya</taxon>
        <taxon>Ascomycota</taxon>
        <taxon>Pezizomycotina</taxon>
        <taxon>Eurotiomycetes</taxon>
        <taxon>Eurotiomycetidae</taxon>
        <taxon>Eurotiales</taxon>
        <taxon>Aspergillaceae</taxon>
        <taxon>Aspergillus</taxon>
        <taxon>Aspergillus subgen. Circumdati</taxon>
    </lineage>
</organism>
<accession>A0A5N6YWX1</accession>
<evidence type="ECO:0000256" key="3">
    <source>
        <dbReference type="ARBA" id="ARBA00023002"/>
    </source>
</evidence>
<reference evidence="6" key="1">
    <citation type="submission" date="2019-04" db="EMBL/GenBank/DDBJ databases">
        <title>Friends and foes A comparative genomics studyof 23 Aspergillus species from section Flavi.</title>
        <authorList>
            <consortium name="DOE Joint Genome Institute"/>
            <person name="Kjaerbolling I."/>
            <person name="Vesth T."/>
            <person name="Frisvad J.C."/>
            <person name="Nybo J.L."/>
            <person name="Theobald S."/>
            <person name="Kildgaard S."/>
            <person name="Isbrandt T."/>
            <person name="Kuo A."/>
            <person name="Sato A."/>
            <person name="Lyhne E.K."/>
            <person name="Kogle M.E."/>
            <person name="Wiebenga A."/>
            <person name="Kun R.S."/>
            <person name="Lubbers R.J."/>
            <person name="Makela M.R."/>
            <person name="Barry K."/>
            <person name="Chovatia M."/>
            <person name="Clum A."/>
            <person name="Daum C."/>
            <person name="Haridas S."/>
            <person name="He G."/>
            <person name="LaButti K."/>
            <person name="Lipzen A."/>
            <person name="Mondo S."/>
            <person name="Riley R."/>
            <person name="Salamov A."/>
            <person name="Simmons B.A."/>
            <person name="Magnuson J.K."/>
            <person name="Henrissat B."/>
            <person name="Mortensen U.H."/>
            <person name="Larsen T.O."/>
            <person name="Devries R.P."/>
            <person name="Grigoriev I.V."/>
            <person name="Machida M."/>
            <person name="Baker S.E."/>
            <person name="Andersen M.R."/>
        </authorList>
    </citation>
    <scope>NUCLEOTIDE SEQUENCE [LARGE SCALE GENOMIC DNA]</scope>
    <source>
        <strain evidence="6">CBS 553.77</strain>
    </source>
</reference>
<evidence type="ECO:0000256" key="4">
    <source>
        <dbReference type="SAM" id="MobiDB-lite"/>
    </source>
</evidence>
<dbReference type="InterPro" id="IPR020904">
    <property type="entry name" value="Sc_DH/Rdtase_CS"/>
</dbReference>
<keyword evidence="6" id="KW-1185">Reference proteome</keyword>
<evidence type="ECO:0000313" key="6">
    <source>
        <dbReference type="Proteomes" id="UP000327118"/>
    </source>
</evidence>
<dbReference type="Gene3D" id="3.40.50.720">
    <property type="entry name" value="NAD(P)-binding Rossmann-like Domain"/>
    <property type="match status" value="1"/>
</dbReference>
<dbReference type="AlphaFoldDB" id="A0A5N6YWX1"/>
<proteinExistence type="inferred from homology"/>
<evidence type="ECO:0008006" key="7">
    <source>
        <dbReference type="Google" id="ProtNLM"/>
    </source>
</evidence>
<dbReference type="PANTHER" id="PTHR43008:SF4">
    <property type="entry name" value="CHAIN DEHYDROGENASE, PUTATIVE (AFU_ORTHOLOGUE AFUA_4G08710)-RELATED"/>
    <property type="match status" value="1"/>
</dbReference>
<dbReference type="PRINTS" id="PR00081">
    <property type="entry name" value="GDHRDH"/>
</dbReference>
<keyword evidence="2" id="KW-0521">NADP</keyword>
<sequence>MGVNSDGNVHDPERRESKPSQGDPSRSVRDLFRLEGRTIVITGAHGFLGTTLAMAILESGGDVVCLDLPESPTAENWQDVETAAETHGGRLSYWSLDVTSETMVAEGFAKFMPTLRFPLRGLVVCAGISRNGPAIEFPISTIRHMLDVNVSGAFLAAQAAAREMRKSDVSGSIVLVASMSGYVSNKGVDTAGYNASKAAVQQLARSLAAEWGSRKGMPLIRVNSLSPGYIRTAATAEALQRPGIEAQWVGDNMLYRLSTPDEFRAPVLFMLGDGSSFMTGSDLRVDGGHCAW</sequence>
<dbReference type="Pfam" id="PF13561">
    <property type="entry name" value="adh_short_C2"/>
    <property type="match status" value="1"/>
</dbReference>
<evidence type="ECO:0000256" key="1">
    <source>
        <dbReference type="ARBA" id="ARBA00006484"/>
    </source>
</evidence>
<dbReference type="SUPFAM" id="SSF51735">
    <property type="entry name" value="NAD(P)-binding Rossmann-fold domains"/>
    <property type="match status" value="1"/>
</dbReference>
<comment type="similarity">
    <text evidence="1">Belongs to the short-chain dehydrogenases/reductases (SDR) family.</text>
</comment>
<feature type="compositionally biased region" description="Basic and acidic residues" evidence="4">
    <location>
        <begin position="8"/>
        <end position="18"/>
    </location>
</feature>